<evidence type="ECO:0000313" key="6">
    <source>
        <dbReference type="EMBL" id="WNO06564.1"/>
    </source>
</evidence>
<dbReference type="SUPFAM" id="SSF46785">
    <property type="entry name" value="Winged helix' DNA-binding domain"/>
    <property type="match status" value="1"/>
</dbReference>
<dbReference type="PROSITE" id="PS50949">
    <property type="entry name" value="HTH_GNTR"/>
    <property type="match status" value="1"/>
</dbReference>
<accession>A0ABZ0B4G6</accession>
<keyword evidence="7" id="KW-1185">Reference proteome</keyword>
<evidence type="ECO:0000313" key="7">
    <source>
        <dbReference type="Proteomes" id="UP001302257"/>
    </source>
</evidence>
<dbReference type="SUPFAM" id="SSF64288">
    <property type="entry name" value="Chorismate lyase-like"/>
    <property type="match status" value="1"/>
</dbReference>
<evidence type="ECO:0000259" key="5">
    <source>
        <dbReference type="PROSITE" id="PS50949"/>
    </source>
</evidence>
<dbReference type="Gene3D" id="3.40.1410.10">
    <property type="entry name" value="Chorismate lyase-like"/>
    <property type="match status" value="1"/>
</dbReference>
<dbReference type="InterPro" id="IPR050679">
    <property type="entry name" value="Bact_HTH_transcr_reg"/>
</dbReference>
<dbReference type="PANTHER" id="PTHR44846">
    <property type="entry name" value="MANNOSYL-D-GLYCERATE TRANSPORT/METABOLISM SYSTEM REPRESSOR MNGR-RELATED"/>
    <property type="match status" value="1"/>
</dbReference>
<organism evidence="6 7">
    <name type="scientific">Rhodoferax mekongensis</name>
    <dbReference type="NCBI Taxonomy" id="3068341"/>
    <lineage>
        <taxon>Bacteria</taxon>
        <taxon>Pseudomonadati</taxon>
        <taxon>Pseudomonadota</taxon>
        <taxon>Betaproteobacteria</taxon>
        <taxon>Burkholderiales</taxon>
        <taxon>Comamonadaceae</taxon>
        <taxon>Rhodoferax</taxon>
    </lineage>
</organism>
<dbReference type="InterPro" id="IPR036388">
    <property type="entry name" value="WH-like_DNA-bd_sf"/>
</dbReference>
<proteinExistence type="predicted"/>
<feature type="region of interest" description="Disordered" evidence="4">
    <location>
        <begin position="1"/>
        <end position="29"/>
    </location>
</feature>
<dbReference type="RefSeq" id="WP_313869256.1">
    <property type="nucleotide sequence ID" value="NZ_CP132507.1"/>
</dbReference>
<keyword evidence="3" id="KW-0804">Transcription</keyword>
<dbReference type="SMART" id="SM00345">
    <property type="entry name" value="HTH_GNTR"/>
    <property type="match status" value="1"/>
</dbReference>
<gene>
    <name evidence="6" type="ORF">RAN89_09090</name>
</gene>
<dbReference type="EMBL" id="CP132507">
    <property type="protein sequence ID" value="WNO06564.1"/>
    <property type="molecule type" value="Genomic_DNA"/>
</dbReference>
<dbReference type="CDD" id="cd07377">
    <property type="entry name" value="WHTH_GntR"/>
    <property type="match status" value="1"/>
</dbReference>
<keyword evidence="2" id="KW-0238">DNA-binding</keyword>
<dbReference type="Pfam" id="PF00392">
    <property type="entry name" value="GntR"/>
    <property type="match status" value="1"/>
</dbReference>
<feature type="domain" description="HTH gntR-type" evidence="5">
    <location>
        <begin position="32"/>
        <end position="100"/>
    </location>
</feature>
<evidence type="ECO:0000256" key="2">
    <source>
        <dbReference type="ARBA" id="ARBA00023125"/>
    </source>
</evidence>
<dbReference type="InterPro" id="IPR036390">
    <property type="entry name" value="WH_DNA-bd_sf"/>
</dbReference>
<protein>
    <submittedName>
        <fullName evidence="6">GntR family transcriptional regulator</fullName>
    </submittedName>
</protein>
<evidence type="ECO:0000256" key="1">
    <source>
        <dbReference type="ARBA" id="ARBA00023015"/>
    </source>
</evidence>
<dbReference type="SMART" id="SM00866">
    <property type="entry name" value="UTRA"/>
    <property type="match status" value="1"/>
</dbReference>
<sequence>MPSNTLPSNDGAPSASIDPGAQTGASGTPAFSPLYQQIKALILQSLQSGEWKPSTAIPSEQELAGRYKVSQGTVRKAIDELAAENLVVRRQGKGTFVATHAERHIQYRFLRLVPEAGDPSNEGPAQRRIIDCKRTRASADVARALSLRSGDAVLQVRRVLSFAGTPTILEDLWLPGGPFKGLTAERLTSYDGAMYALFETEFGVRMVRAEEKIKAVLPDPEQRDLLQIGASTPLLSVERTAYTYNDLPMELRRGLYLTDTHYYRNALN</sequence>
<reference evidence="6 7" key="1">
    <citation type="submission" date="2023-08" db="EMBL/GenBank/DDBJ databases">
        <title>Rhodoferax potami sp. nov. and Rhodoferax mekongensis sp. nov., isolated from the Mekong River in Thailand.</title>
        <authorList>
            <person name="Kitikhun S."/>
            <person name="Charoenyingcharoen P."/>
            <person name="Siriarchawattana P."/>
            <person name="Likhitrattanapisal S."/>
            <person name="Nilsakha T."/>
            <person name="Chanpet A."/>
            <person name="Rattanawaree P."/>
            <person name="Ingsriswang S."/>
        </authorList>
    </citation>
    <scope>NUCLEOTIDE SEQUENCE [LARGE SCALE GENOMIC DNA]</scope>
    <source>
        <strain evidence="6 7">TBRC 17307</strain>
    </source>
</reference>
<dbReference type="InterPro" id="IPR011663">
    <property type="entry name" value="UTRA"/>
</dbReference>
<name>A0ABZ0B4G6_9BURK</name>
<dbReference type="Gene3D" id="1.10.10.10">
    <property type="entry name" value="Winged helix-like DNA-binding domain superfamily/Winged helix DNA-binding domain"/>
    <property type="match status" value="1"/>
</dbReference>
<dbReference type="Proteomes" id="UP001302257">
    <property type="component" value="Chromosome"/>
</dbReference>
<evidence type="ECO:0000256" key="4">
    <source>
        <dbReference type="SAM" id="MobiDB-lite"/>
    </source>
</evidence>
<dbReference type="PANTHER" id="PTHR44846:SF1">
    <property type="entry name" value="MANNOSYL-D-GLYCERATE TRANSPORT_METABOLISM SYSTEM REPRESSOR MNGR-RELATED"/>
    <property type="match status" value="1"/>
</dbReference>
<dbReference type="InterPro" id="IPR028978">
    <property type="entry name" value="Chorismate_lyase_/UTRA_dom_sf"/>
</dbReference>
<dbReference type="PRINTS" id="PR00035">
    <property type="entry name" value="HTHGNTR"/>
</dbReference>
<evidence type="ECO:0000256" key="3">
    <source>
        <dbReference type="ARBA" id="ARBA00023163"/>
    </source>
</evidence>
<dbReference type="Pfam" id="PF07702">
    <property type="entry name" value="UTRA"/>
    <property type="match status" value="1"/>
</dbReference>
<keyword evidence="1" id="KW-0805">Transcription regulation</keyword>
<dbReference type="InterPro" id="IPR000524">
    <property type="entry name" value="Tscrpt_reg_HTH_GntR"/>
</dbReference>